<keyword evidence="1" id="KW-0472">Membrane</keyword>
<evidence type="ECO:0000313" key="3">
    <source>
        <dbReference type="Proteomes" id="UP000011657"/>
    </source>
</evidence>
<feature type="transmembrane region" description="Helical" evidence="1">
    <location>
        <begin position="20"/>
        <end position="39"/>
    </location>
</feature>
<dbReference type="InterPro" id="IPR055712">
    <property type="entry name" value="DUF7288"/>
</dbReference>
<dbReference type="EMBL" id="AOIS01000063">
    <property type="protein sequence ID" value="ELZ14540.1"/>
    <property type="molecule type" value="Genomic_DNA"/>
</dbReference>
<dbReference type="STRING" id="1227488.C477_20414"/>
<dbReference type="OrthoDB" id="324613at2157"/>
<name>M0BUC8_9EURY</name>
<reference evidence="2 3" key="1">
    <citation type="journal article" date="2014" name="PLoS Genet.">
        <title>Phylogenetically driven sequencing of extremely halophilic archaea reveals strategies for static and dynamic osmo-response.</title>
        <authorList>
            <person name="Becker E.A."/>
            <person name="Seitzer P.M."/>
            <person name="Tritt A."/>
            <person name="Larsen D."/>
            <person name="Krusor M."/>
            <person name="Yao A.I."/>
            <person name="Wu D."/>
            <person name="Madern D."/>
            <person name="Eisen J.A."/>
            <person name="Darling A.E."/>
            <person name="Facciotti M.T."/>
        </authorList>
    </citation>
    <scope>NUCLEOTIDE SEQUENCE [LARGE SCALE GENOMIC DNA]</scope>
    <source>
        <strain evidence="2 3">JCM 13891</strain>
    </source>
</reference>
<dbReference type="RefSeq" id="WP_008896339.1">
    <property type="nucleotide sequence ID" value="NZ_AOIS01000063.1"/>
</dbReference>
<keyword evidence="1" id="KW-0812">Transmembrane</keyword>
<organism evidence="2 3">
    <name type="scientific">Haloterrigena salina JCM 13891</name>
    <dbReference type="NCBI Taxonomy" id="1227488"/>
    <lineage>
        <taxon>Archaea</taxon>
        <taxon>Methanobacteriati</taxon>
        <taxon>Methanobacteriota</taxon>
        <taxon>Stenosarchaea group</taxon>
        <taxon>Halobacteria</taxon>
        <taxon>Halobacteriales</taxon>
        <taxon>Natrialbaceae</taxon>
        <taxon>Haloterrigena</taxon>
    </lineage>
</organism>
<dbReference type="AlphaFoldDB" id="M0BUC8"/>
<keyword evidence="1" id="KW-1133">Transmembrane helix</keyword>
<protein>
    <submittedName>
        <fullName evidence="2">Uncharacterized protein</fullName>
    </submittedName>
</protein>
<dbReference type="eggNOG" id="arCOG04652">
    <property type="taxonomic scope" value="Archaea"/>
</dbReference>
<sequence length="215" mass="23678">MRDTPHSETDRGQAYTLEGFVSAMIVLMAVLFALQSVVITPTTGGLADRTSKAQLEQEAQDALVIAANGTAANESMTLSEMVRYWNEGGDGEFHNADPEAGEGAYNTSNDSEFYQQTVLGQILRERFTERGLSYNVELIYQNESNEHESRYFVDQGKSAAVTASYTVPLYDSDNLTAPGYRDRELSESTNYPIPEAGSADGSELYNVVEVRVSVW</sequence>
<dbReference type="PATRIC" id="fig|1227488.3.peg.4095"/>
<keyword evidence="3" id="KW-1185">Reference proteome</keyword>
<dbReference type="Pfam" id="PF23959">
    <property type="entry name" value="DUF7288"/>
    <property type="match status" value="1"/>
</dbReference>
<proteinExistence type="predicted"/>
<evidence type="ECO:0000313" key="2">
    <source>
        <dbReference type="EMBL" id="ELZ14540.1"/>
    </source>
</evidence>
<accession>M0BUC8</accession>
<dbReference type="Proteomes" id="UP000011657">
    <property type="component" value="Unassembled WGS sequence"/>
</dbReference>
<evidence type="ECO:0000256" key="1">
    <source>
        <dbReference type="SAM" id="Phobius"/>
    </source>
</evidence>
<gene>
    <name evidence="2" type="ORF">C477_20414</name>
</gene>
<comment type="caution">
    <text evidence="2">The sequence shown here is derived from an EMBL/GenBank/DDBJ whole genome shotgun (WGS) entry which is preliminary data.</text>
</comment>